<sequence>MPSKTTPKTLSPSYSNPCIFRDISQSDRFSNPFL</sequence>
<organism evidence="1">
    <name type="scientific">Anguilla anguilla</name>
    <name type="common">European freshwater eel</name>
    <name type="synonym">Muraena anguilla</name>
    <dbReference type="NCBI Taxonomy" id="7936"/>
    <lineage>
        <taxon>Eukaryota</taxon>
        <taxon>Metazoa</taxon>
        <taxon>Chordata</taxon>
        <taxon>Craniata</taxon>
        <taxon>Vertebrata</taxon>
        <taxon>Euteleostomi</taxon>
        <taxon>Actinopterygii</taxon>
        <taxon>Neopterygii</taxon>
        <taxon>Teleostei</taxon>
        <taxon>Anguilliformes</taxon>
        <taxon>Anguillidae</taxon>
        <taxon>Anguilla</taxon>
    </lineage>
</organism>
<dbReference type="EMBL" id="GBXM01093139">
    <property type="protein sequence ID" value="JAH15438.1"/>
    <property type="molecule type" value="Transcribed_RNA"/>
</dbReference>
<dbReference type="AlphaFoldDB" id="A0A0E9QH51"/>
<reference evidence="1" key="1">
    <citation type="submission" date="2014-11" db="EMBL/GenBank/DDBJ databases">
        <authorList>
            <person name="Amaro Gonzalez C."/>
        </authorList>
    </citation>
    <scope>NUCLEOTIDE SEQUENCE</scope>
</reference>
<proteinExistence type="predicted"/>
<name>A0A0E9QH51_ANGAN</name>
<accession>A0A0E9QH51</accession>
<reference evidence="1" key="2">
    <citation type="journal article" date="2015" name="Fish Shellfish Immunol.">
        <title>Early steps in the European eel (Anguilla anguilla)-Vibrio vulnificus interaction in the gills: Role of the RtxA13 toxin.</title>
        <authorList>
            <person name="Callol A."/>
            <person name="Pajuelo D."/>
            <person name="Ebbesson L."/>
            <person name="Teles M."/>
            <person name="MacKenzie S."/>
            <person name="Amaro C."/>
        </authorList>
    </citation>
    <scope>NUCLEOTIDE SEQUENCE</scope>
</reference>
<protein>
    <submittedName>
        <fullName evidence="1">Uncharacterized protein</fullName>
    </submittedName>
</protein>
<evidence type="ECO:0000313" key="1">
    <source>
        <dbReference type="EMBL" id="JAH15438.1"/>
    </source>
</evidence>